<feature type="region of interest" description="Disordered" evidence="3">
    <location>
        <begin position="759"/>
        <end position="817"/>
    </location>
</feature>
<proteinExistence type="predicted"/>
<dbReference type="InterPro" id="IPR006558">
    <property type="entry name" value="LamG-like"/>
</dbReference>
<keyword evidence="2" id="KW-1015">Disulfide bond</keyword>
<reference evidence="5 6" key="1">
    <citation type="submission" date="2017-12" db="EMBL/GenBank/DDBJ databases">
        <title>Population genomics insights into the ecological differentiation and adaptive evolution in streptomycetes.</title>
        <authorList>
            <person name="Li Y."/>
            <person name="Huang Y."/>
        </authorList>
    </citation>
    <scope>NUCLEOTIDE SEQUENCE [LARGE SCALE GENOMIC DNA]</scope>
    <source>
        <strain evidence="5 6">NBRC 100770</strain>
    </source>
</reference>
<accession>A0A8G2E150</accession>
<name>A0A8G2E150_9ACTN</name>
<dbReference type="EMBL" id="PKLL01000019">
    <property type="protein sequence ID" value="RZE21896.1"/>
    <property type="molecule type" value="Genomic_DNA"/>
</dbReference>
<organism evidence="5 6">
    <name type="scientific">Streptomyces albidoflavus</name>
    <dbReference type="NCBI Taxonomy" id="1886"/>
    <lineage>
        <taxon>Bacteria</taxon>
        <taxon>Bacillati</taxon>
        <taxon>Actinomycetota</taxon>
        <taxon>Actinomycetes</taxon>
        <taxon>Kitasatosporales</taxon>
        <taxon>Streptomycetaceae</taxon>
        <taxon>Streptomyces</taxon>
        <taxon>Streptomyces albidoflavus group</taxon>
    </lineage>
</organism>
<dbReference type="InterPro" id="IPR013320">
    <property type="entry name" value="ConA-like_dom_sf"/>
</dbReference>
<dbReference type="Proteomes" id="UP000292693">
    <property type="component" value="Unassembled WGS sequence"/>
</dbReference>
<sequence>MLAGALTGALVQVPYVAQAASESEPAELSEGQEALAAAVESGERVEVLGQRSERTTVYANPDGFTFTLQESSIPVRVSKPGGGWQAPDATLVRHEDGSVGPKAAAPQILFSGGGEKEPLASIASQGKSLELSWPEALPRPVLEGASAVYPEVLPDVDLKVTATAESFQHVLVVKTPEAAASEKLKKLTFGLKTTGLDLEEGATGNLTAVDANGNTVFRSPPAQMWNSAGKTLSPASSAAKGASRATVDEKEPSDPAEAAPSGSGLEPVQGDKFTKMDVEVEETFLSIVPDAEMMGEKDASVYPLFIDPPVTWGESERTLLRSDGYEDYAWGNGEDDLGKGAGKCGVWNNYYCGPGYVQRLYFEFSPAKLKGKKVLDATFRVTEPWAFQCEPRWVDLVRTKENISSSTTWASRPMGWDTMGDRHVSAGRGDLCSPGLPNAEIEFNDNPDESNENLTPTVRDFAAGKFSRLTLMIKAHDETDTAAWKRFKNDAVLEVDFVGIPDKPTGIGLVTGSGTVCLTTESNPSIVSDPTPLLSATTQTKSGGEEDAQLRIYFDIDNKKSDGSWADTSAGNGNERPSTGYVADGKRQTMSWSTLTEGTLYRYRAWTQSYYNGGKSFLSGPSNGSTSGFCYFKVDPTAPRPPNIKLNIPYKECLPNDCPARGGPGQRSAFVLQPAAGDTGVVSYQYTLSGMSTWPTAEGATALVPLVPSRPGTHTLWARAKDKVGRYGAWNAVDFVVAAGDGPVARYHFDEASGAAVDSATADGKDDATLSAGAVRTDHGRRGLVTHDAKGEPLASPAEDKGLELNGTTGHAATAGPVLETRSSYTVSAWVRVDPSATKTVSVLSQSPSSPYPFTKKYSPFVISYGGKWSIRAFSSEGTFSREAAAVEAHPKGVWTHVAAVHDATDKKLTLYVNGVRQAEVDAGTPWSAEGSLEIGRVMYADAYTDSFKGEIDEVVAWQRALTPDEVHDEARLLISGQYAGTELIADWNPARGVDGGAVNDTTSGYGKRLTLSGATVAGEEIVLDGVDDTATAPGPLVDGSGSFTVTTGVTLDAAKLLTKDIGYIGQVAGQRTADGSAWGLWFQLTEKQTVLDEETLEEVTVPVGLWHFGRLEADGKFSSVASEEVASVDSSARLTGVHDSVDGTISLYIGYGRNGDAKVYTAKIGSGDFALGKAFAGGAWKHFLPARIAEIRLWAGAMASAEQVETAVGD</sequence>
<comment type="caution">
    <text evidence="5">The sequence shown here is derived from an EMBL/GenBank/DDBJ whole genome shotgun (WGS) entry which is preliminary data.</text>
</comment>
<dbReference type="PANTHER" id="PTHR46943:SF1">
    <property type="entry name" value="PENTRAXIN-RELATED PROTEIN PTX3"/>
    <property type="match status" value="1"/>
</dbReference>
<dbReference type="SUPFAM" id="SSF49899">
    <property type="entry name" value="Concanavalin A-like lectins/glucanases"/>
    <property type="match status" value="2"/>
</dbReference>
<evidence type="ECO:0000256" key="1">
    <source>
        <dbReference type="ARBA" id="ARBA00022729"/>
    </source>
</evidence>
<dbReference type="GO" id="GO:0006955">
    <property type="term" value="P:immune response"/>
    <property type="evidence" value="ECO:0007669"/>
    <property type="project" value="InterPro"/>
</dbReference>
<dbReference type="SMART" id="SM00560">
    <property type="entry name" value="LamGL"/>
    <property type="match status" value="2"/>
</dbReference>
<keyword evidence="1" id="KW-0732">Signal</keyword>
<evidence type="ECO:0000256" key="3">
    <source>
        <dbReference type="SAM" id="MobiDB-lite"/>
    </source>
</evidence>
<feature type="region of interest" description="Disordered" evidence="3">
    <location>
        <begin position="564"/>
        <end position="583"/>
    </location>
</feature>
<evidence type="ECO:0000259" key="4">
    <source>
        <dbReference type="SMART" id="SM00560"/>
    </source>
</evidence>
<dbReference type="AlphaFoldDB" id="A0A8G2E150"/>
<dbReference type="Gene3D" id="2.60.120.200">
    <property type="match status" value="1"/>
</dbReference>
<feature type="compositionally biased region" description="Polar residues" evidence="3">
    <location>
        <begin position="566"/>
        <end position="577"/>
    </location>
</feature>
<dbReference type="PANTHER" id="PTHR46943">
    <property type="entry name" value="PENTRAXIN-RELATED PROTEIN PTX3"/>
    <property type="match status" value="1"/>
</dbReference>
<feature type="region of interest" description="Disordered" evidence="3">
    <location>
        <begin position="222"/>
        <end position="270"/>
    </location>
</feature>
<dbReference type="InterPro" id="IPR042837">
    <property type="entry name" value="PTX3"/>
</dbReference>
<evidence type="ECO:0000313" key="6">
    <source>
        <dbReference type="Proteomes" id="UP000292693"/>
    </source>
</evidence>
<feature type="domain" description="LamG-like jellyroll fold" evidence="4">
    <location>
        <begin position="1042"/>
        <end position="1202"/>
    </location>
</feature>
<protein>
    <submittedName>
        <fullName evidence="5">LamG domain protein jellyroll fold domain protein</fullName>
    </submittedName>
</protein>
<evidence type="ECO:0000256" key="2">
    <source>
        <dbReference type="ARBA" id="ARBA00023157"/>
    </source>
</evidence>
<feature type="compositionally biased region" description="Basic and acidic residues" evidence="3">
    <location>
        <begin position="776"/>
        <end position="791"/>
    </location>
</feature>
<dbReference type="RefSeq" id="WP_129805652.1">
    <property type="nucleotide sequence ID" value="NZ_CP109235.1"/>
</dbReference>
<dbReference type="Pfam" id="PF13385">
    <property type="entry name" value="Laminin_G_3"/>
    <property type="match status" value="1"/>
</dbReference>
<feature type="domain" description="LamG-like jellyroll fold" evidence="4">
    <location>
        <begin position="823"/>
        <end position="965"/>
    </location>
</feature>
<feature type="compositionally biased region" description="Polar residues" evidence="3">
    <location>
        <begin position="224"/>
        <end position="236"/>
    </location>
</feature>
<evidence type="ECO:0000313" key="5">
    <source>
        <dbReference type="EMBL" id="RZE21896.1"/>
    </source>
</evidence>
<gene>
    <name evidence="5" type="ORF">C0Q92_16685</name>
</gene>